<dbReference type="RefSeq" id="WP_145657973.1">
    <property type="nucleotide sequence ID" value="NZ_VITK01000001.1"/>
</dbReference>
<keyword evidence="1" id="KW-0732">Signal</keyword>
<dbReference type="OrthoDB" id="767859at2"/>
<dbReference type="STRING" id="1803665.GCA_001641335_02638"/>
<evidence type="ECO:0000313" key="3">
    <source>
        <dbReference type="Proteomes" id="UP000319949"/>
    </source>
</evidence>
<organism evidence="2 3">
    <name type="scientific">Bradyrhizobium stylosanthis</name>
    <dbReference type="NCBI Taxonomy" id="1803665"/>
    <lineage>
        <taxon>Bacteria</taxon>
        <taxon>Pseudomonadati</taxon>
        <taxon>Pseudomonadota</taxon>
        <taxon>Alphaproteobacteria</taxon>
        <taxon>Hyphomicrobiales</taxon>
        <taxon>Nitrobacteraceae</taxon>
        <taxon>Bradyrhizobium</taxon>
    </lineage>
</organism>
<sequence>MRSTRRTMTMAALLAGALALASTTMAQTSPPQGSAAPTADNAVLLTVFLKHDQSRPLNELNAQLEKQGYYKSFPPPGVEVVSWYVMMGIGQVITLRLPASRLREVNRIIEDTAWGPYRTEFYPTYDYKAVGMAQHDKATSN</sequence>
<evidence type="ECO:0000256" key="1">
    <source>
        <dbReference type="SAM" id="SignalP"/>
    </source>
</evidence>
<reference evidence="2 3" key="1">
    <citation type="submission" date="2019-06" db="EMBL/GenBank/DDBJ databases">
        <title>Genomic Encyclopedia of Type Strains, Phase IV (KMG-V): Genome sequencing to study the core and pangenomes of soil and plant-associated prokaryotes.</title>
        <authorList>
            <person name="Whitman W."/>
        </authorList>
    </citation>
    <scope>NUCLEOTIDE SEQUENCE [LARGE SCALE GENOMIC DNA]</scope>
    <source>
        <strain evidence="2 3">BR 510</strain>
    </source>
</reference>
<protein>
    <submittedName>
        <fullName evidence="2">Uncharacterized protein</fullName>
    </submittedName>
</protein>
<accession>A0A560EDR4</accession>
<feature type="signal peptide" evidence="1">
    <location>
        <begin position="1"/>
        <end position="26"/>
    </location>
</feature>
<evidence type="ECO:0000313" key="2">
    <source>
        <dbReference type="EMBL" id="TWB07480.1"/>
    </source>
</evidence>
<dbReference type="AlphaFoldDB" id="A0A560EDR4"/>
<dbReference type="Proteomes" id="UP000319949">
    <property type="component" value="Unassembled WGS sequence"/>
</dbReference>
<comment type="caution">
    <text evidence="2">The sequence shown here is derived from an EMBL/GenBank/DDBJ whole genome shotgun (WGS) entry which is preliminary data.</text>
</comment>
<dbReference type="EMBL" id="VITK01000001">
    <property type="protein sequence ID" value="TWB07480.1"/>
    <property type="molecule type" value="Genomic_DNA"/>
</dbReference>
<gene>
    <name evidence="2" type="ORF">FBZ96_1011304</name>
</gene>
<keyword evidence="3" id="KW-1185">Reference proteome</keyword>
<name>A0A560EDR4_9BRAD</name>
<proteinExistence type="predicted"/>
<feature type="chain" id="PRO_5022099207" evidence="1">
    <location>
        <begin position="27"/>
        <end position="141"/>
    </location>
</feature>